<feature type="transmembrane region" description="Helical" evidence="1">
    <location>
        <begin position="12"/>
        <end position="33"/>
    </location>
</feature>
<keyword evidence="1" id="KW-0812">Transmembrane</keyword>
<dbReference type="AlphaFoldDB" id="A0A917I1P5"/>
<evidence type="ECO:0000313" key="3">
    <source>
        <dbReference type="Proteomes" id="UP000660862"/>
    </source>
</evidence>
<keyword evidence="1" id="KW-1133">Transmembrane helix</keyword>
<accession>A0A917I1P5</accession>
<keyword evidence="1" id="KW-0472">Membrane</keyword>
<sequence length="67" mass="7717">MKHLFVGAQEFILIFLPSVLFLSLIGLFIYVVYRMVDRWVDKSVAARHEQNVLLAKLIELVGKKQDG</sequence>
<reference evidence="2" key="1">
    <citation type="journal article" date="2014" name="Int. J. Syst. Evol. Microbiol.">
        <title>Complete genome sequence of Corynebacterium casei LMG S-19264T (=DSM 44701T), isolated from a smear-ripened cheese.</title>
        <authorList>
            <consortium name="US DOE Joint Genome Institute (JGI-PGF)"/>
            <person name="Walter F."/>
            <person name="Albersmeier A."/>
            <person name="Kalinowski J."/>
            <person name="Ruckert C."/>
        </authorList>
    </citation>
    <scope>NUCLEOTIDE SEQUENCE</scope>
    <source>
        <strain evidence="2">CGMCC 1.12195</strain>
    </source>
</reference>
<comment type="caution">
    <text evidence="2">The sequence shown here is derived from an EMBL/GenBank/DDBJ whole genome shotgun (WGS) entry which is preliminary data.</text>
</comment>
<evidence type="ECO:0000313" key="2">
    <source>
        <dbReference type="EMBL" id="GGH00586.1"/>
    </source>
</evidence>
<reference evidence="2" key="2">
    <citation type="submission" date="2020-09" db="EMBL/GenBank/DDBJ databases">
        <authorList>
            <person name="Sun Q."/>
            <person name="Zhou Y."/>
        </authorList>
    </citation>
    <scope>NUCLEOTIDE SEQUENCE</scope>
    <source>
        <strain evidence="2">CGMCC 1.12195</strain>
    </source>
</reference>
<evidence type="ECO:0000256" key="1">
    <source>
        <dbReference type="SAM" id="Phobius"/>
    </source>
</evidence>
<dbReference type="EMBL" id="BMER01000005">
    <property type="protein sequence ID" value="GGH00586.1"/>
    <property type="molecule type" value="Genomic_DNA"/>
</dbReference>
<protein>
    <submittedName>
        <fullName evidence="2">Uncharacterized protein</fullName>
    </submittedName>
</protein>
<proteinExistence type="predicted"/>
<organism evidence="2 3">
    <name type="scientific">Parapedobacter pyrenivorans</name>
    <dbReference type="NCBI Taxonomy" id="1305674"/>
    <lineage>
        <taxon>Bacteria</taxon>
        <taxon>Pseudomonadati</taxon>
        <taxon>Bacteroidota</taxon>
        <taxon>Sphingobacteriia</taxon>
        <taxon>Sphingobacteriales</taxon>
        <taxon>Sphingobacteriaceae</taxon>
        <taxon>Parapedobacter</taxon>
    </lineage>
</organism>
<dbReference type="RefSeq" id="WP_188507938.1">
    <property type="nucleotide sequence ID" value="NZ_BMER01000005.1"/>
</dbReference>
<dbReference type="Proteomes" id="UP000660862">
    <property type="component" value="Unassembled WGS sequence"/>
</dbReference>
<keyword evidence="3" id="KW-1185">Reference proteome</keyword>
<name>A0A917I1P5_9SPHI</name>
<gene>
    <name evidence="2" type="ORF">GCM10007415_40670</name>
</gene>